<dbReference type="AlphaFoldDB" id="A0A285RQ79"/>
<dbReference type="STRING" id="538381.GCA_001696535_03363"/>
<evidence type="ECO:0000259" key="5">
    <source>
        <dbReference type="PROSITE" id="PS50893"/>
    </source>
</evidence>
<evidence type="ECO:0000313" key="6">
    <source>
        <dbReference type="EMBL" id="SOB96266.1"/>
    </source>
</evidence>
<protein>
    <submittedName>
        <fullName evidence="6">Capsular polysaccharide transport system ATP-binding protein</fullName>
    </submittedName>
</protein>
<sequence>MIRFQDVFKFYRTQKTLKIVLDHISFRLDKGVSYGIMGINGAGKSTLMRLIAGTEMPNSGRIVREARVSWPLGFAGGLHPSLTGRENIQFVARVYRQDIRKAVRFVEDFSELGPFIDAPFGTYSSGMQQRLAFGLSMAIDFDCYLIDEVMAVGDSRFQQRCRDEFNKRKQYSDMIMISHSIELVQMYCDRGIVLADGKMYFFDSVSDAVEMYKQLNM</sequence>
<dbReference type="PROSITE" id="PS00211">
    <property type="entry name" value="ABC_TRANSPORTER_1"/>
    <property type="match status" value="1"/>
</dbReference>
<keyword evidence="3" id="KW-0547">Nucleotide-binding</keyword>
<dbReference type="InterPro" id="IPR027417">
    <property type="entry name" value="P-loop_NTPase"/>
</dbReference>
<dbReference type="PANTHER" id="PTHR46743">
    <property type="entry name" value="TEICHOIC ACIDS EXPORT ATP-BINDING PROTEIN TAGH"/>
    <property type="match status" value="1"/>
</dbReference>
<proteinExistence type="inferred from homology"/>
<dbReference type="InterPro" id="IPR003439">
    <property type="entry name" value="ABC_transporter-like_ATP-bd"/>
</dbReference>
<name>A0A285RQ79_9HYPH</name>
<dbReference type="PROSITE" id="PS50893">
    <property type="entry name" value="ABC_TRANSPORTER_2"/>
    <property type="match status" value="1"/>
</dbReference>
<dbReference type="GO" id="GO:0016887">
    <property type="term" value="F:ATP hydrolysis activity"/>
    <property type="evidence" value="ECO:0007669"/>
    <property type="project" value="InterPro"/>
</dbReference>
<dbReference type="GO" id="GO:0016020">
    <property type="term" value="C:membrane"/>
    <property type="evidence" value="ECO:0007669"/>
    <property type="project" value="InterPro"/>
</dbReference>
<evidence type="ECO:0000256" key="2">
    <source>
        <dbReference type="ARBA" id="ARBA00022448"/>
    </source>
</evidence>
<feature type="domain" description="ABC transporter" evidence="5">
    <location>
        <begin position="2"/>
        <end position="217"/>
    </location>
</feature>
<dbReference type="SMART" id="SM00382">
    <property type="entry name" value="AAA"/>
    <property type="match status" value="1"/>
</dbReference>
<keyword evidence="7" id="KW-1185">Reference proteome</keyword>
<dbReference type="Pfam" id="PF00005">
    <property type="entry name" value="ABC_tran"/>
    <property type="match status" value="1"/>
</dbReference>
<dbReference type="RefSeq" id="WP_067222238.1">
    <property type="nucleotide sequence ID" value="NZ_JAJGNR010000010.1"/>
</dbReference>
<accession>A0A285RQ79</accession>
<dbReference type="Gene3D" id="3.40.50.300">
    <property type="entry name" value="P-loop containing nucleotide triphosphate hydrolases"/>
    <property type="match status" value="1"/>
</dbReference>
<evidence type="ECO:0000256" key="1">
    <source>
        <dbReference type="ARBA" id="ARBA00005417"/>
    </source>
</evidence>
<keyword evidence="4 6" id="KW-0067">ATP-binding</keyword>
<dbReference type="SUPFAM" id="SSF52540">
    <property type="entry name" value="P-loop containing nucleoside triphosphate hydrolases"/>
    <property type="match status" value="1"/>
</dbReference>
<dbReference type="InterPro" id="IPR003593">
    <property type="entry name" value="AAA+_ATPase"/>
</dbReference>
<evidence type="ECO:0000313" key="7">
    <source>
        <dbReference type="Proteomes" id="UP000219331"/>
    </source>
</evidence>
<dbReference type="EMBL" id="OBML01000002">
    <property type="protein sequence ID" value="SOB96266.1"/>
    <property type="molecule type" value="Genomic_DNA"/>
</dbReference>
<organism evidence="6 7">
    <name type="scientific">Stappia indica</name>
    <dbReference type="NCBI Taxonomy" id="538381"/>
    <lineage>
        <taxon>Bacteria</taxon>
        <taxon>Pseudomonadati</taxon>
        <taxon>Pseudomonadota</taxon>
        <taxon>Alphaproteobacteria</taxon>
        <taxon>Hyphomicrobiales</taxon>
        <taxon>Stappiaceae</taxon>
        <taxon>Stappia</taxon>
    </lineage>
</organism>
<dbReference type="InterPro" id="IPR050683">
    <property type="entry name" value="Bact_Polysacc_Export_ATP-bd"/>
</dbReference>
<evidence type="ECO:0000256" key="3">
    <source>
        <dbReference type="ARBA" id="ARBA00022741"/>
    </source>
</evidence>
<reference evidence="6 7" key="1">
    <citation type="submission" date="2017-08" db="EMBL/GenBank/DDBJ databases">
        <authorList>
            <person name="de Groot N.N."/>
        </authorList>
    </citation>
    <scope>NUCLEOTIDE SEQUENCE [LARGE SCALE GENOMIC DNA]</scope>
    <source>
        <strain evidence="6 7">USBA 352</strain>
    </source>
</reference>
<dbReference type="CDD" id="cd03220">
    <property type="entry name" value="ABC_KpsT_Wzt"/>
    <property type="match status" value="1"/>
</dbReference>
<dbReference type="GO" id="GO:0005524">
    <property type="term" value="F:ATP binding"/>
    <property type="evidence" value="ECO:0007669"/>
    <property type="project" value="UniProtKB-KW"/>
</dbReference>
<gene>
    <name evidence="6" type="ORF">SAMN05421512_102146</name>
</gene>
<dbReference type="Proteomes" id="UP000219331">
    <property type="component" value="Unassembled WGS sequence"/>
</dbReference>
<dbReference type="OrthoDB" id="9778870at2"/>
<evidence type="ECO:0000256" key="4">
    <source>
        <dbReference type="ARBA" id="ARBA00022840"/>
    </source>
</evidence>
<dbReference type="InterPro" id="IPR017871">
    <property type="entry name" value="ABC_transporter-like_CS"/>
</dbReference>
<comment type="similarity">
    <text evidence="1">Belongs to the ABC transporter superfamily.</text>
</comment>
<dbReference type="GO" id="GO:0140359">
    <property type="term" value="F:ABC-type transporter activity"/>
    <property type="evidence" value="ECO:0007669"/>
    <property type="project" value="InterPro"/>
</dbReference>
<keyword evidence="2" id="KW-0813">Transport</keyword>
<dbReference type="PANTHER" id="PTHR46743:SF2">
    <property type="entry name" value="TEICHOIC ACIDS EXPORT ATP-BINDING PROTEIN TAGH"/>
    <property type="match status" value="1"/>
</dbReference>
<dbReference type="InterPro" id="IPR015860">
    <property type="entry name" value="ABC_transpr_TagH-like"/>
</dbReference>